<protein>
    <recommendedName>
        <fullName evidence="3">HEAT repeat domain-containing protein</fullName>
    </recommendedName>
</protein>
<name>D3PUP5_STANL</name>
<proteinExistence type="predicted"/>
<evidence type="ECO:0008006" key="3">
    <source>
        <dbReference type="Google" id="ProtNLM"/>
    </source>
</evidence>
<evidence type="ECO:0000313" key="1">
    <source>
        <dbReference type="EMBL" id="ADD43058.1"/>
    </source>
</evidence>
<dbReference type="Proteomes" id="UP000000844">
    <property type="component" value="Chromosome"/>
</dbReference>
<evidence type="ECO:0000313" key="2">
    <source>
        <dbReference type="Proteomes" id="UP000000844"/>
    </source>
</evidence>
<organism evidence="1 2">
    <name type="scientific">Stackebrandtia nassauensis (strain DSM 44728 / CIP 108903 / NRRL B-16338 / NBRC 102104 / LLR-40K-21)</name>
    <dbReference type="NCBI Taxonomy" id="446470"/>
    <lineage>
        <taxon>Bacteria</taxon>
        <taxon>Bacillati</taxon>
        <taxon>Actinomycetota</taxon>
        <taxon>Actinomycetes</taxon>
        <taxon>Glycomycetales</taxon>
        <taxon>Glycomycetaceae</taxon>
        <taxon>Stackebrandtia</taxon>
    </lineage>
</organism>
<dbReference type="eggNOG" id="COG1413">
    <property type="taxonomic scope" value="Bacteria"/>
</dbReference>
<dbReference type="STRING" id="446470.Snas_3394"/>
<reference evidence="1 2" key="1">
    <citation type="journal article" date="2009" name="Stand. Genomic Sci.">
        <title>Complete genome sequence of Stackebrandtia nassauensis type strain (LLR-40K-21).</title>
        <authorList>
            <person name="Munk C."/>
            <person name="Lapidus A."/>
            <person name="Copeland A."/>
            <person name="Jando M."/>
            <person name="Mayilraj S."/>
            <person name="Glavina Del Rio T."/>
            <person name="Nolan M."/>
            <person name="Chen F."/>
            <person name="Lucas S."/>
            <person name="Tice H."/>
            <person name="Cheng J.F."/>
            <person name="Han C."/>
            <person name="Detter J.C."/>
            <person name="Bruce D."/>
            <person name="Goodwin L."/>
            <person name="Chain P."/>
            <person name="Pitluck S."/>
            <person name="Goker M."/>
            <person name="Ovchinikova G."/>
            <person name="Pati A."/>
            <person name="Ivanova N."/>
            <person name="Mavromatis K."/>
            <person name="Chen A."/>
            <person name="Palaniappan K."/>
            <person name="Land M."/>
            <person name="Hauser L."/>
            <person name="Chang Y.J."/>
            <person name="Jeffries C.D."/>
            <person name="Bristow J."/>
            <person name="Eisen J.A."/>
            <person name="Markowitz V."/>
            <person name="Hugenholtz P."/>
            <person name="Kyrpides N.C."/>
            <person name="Klenk H.P."/>
        </authorList>
    </citation>
    <scope>NUCLEOTIDE SEQUENCE [LARGE SCALE GENOMIC DNA]</scope>
    <source>
        <strain evidence="2">DSM 44728 / CIP 108903 / NRRL B-16338 / NBRC 102104 / LLR-40K-21</strain>
    </source>
</reference>
<dbReference type="HOGENOM" id="CLU_631486_0_0_11"/>
<dbReference type="RefSeq" id="WP_013018629.1">
    <property type="nucleotide sequence ID" value="NC_013947.1"/>
</dbReference>
<dbReference type="OrthoDB" id="5186094at2"/>
<dbReference type="KEGG" id="sna:Snas_3394"/>
<dbReference type="EMBL" id="CP001778">
    <property type="protein sequence ID" value="ADD43058.1"/>
    <property type="molecule type" value="Genomic_DNA"/>
</dbReference>
<keyword evidence="2" id="KW-1185">Reference proteome</keyword>
<accession>D3PUP5</accession>
<dbReference type="AlphaFoldDB" id="D3PUP5"/>
<sequence length="410" mass="44834">MGIWDAVRPLLLACTATTVRTVVPAADSGRHLRAVALFNLYVDGEQVHFPSLAAVVEPVTSRPAGDLYDADWNPADWPDDDIDYQTSELTAAIAEGEAVMATASASDFAHHERNLRAMLVRTAKQLRDELVGLPGVSPDLVVMFYDHDCADLENLVRRAVGAAAFRSLFPSQDADARERARIDALPLPQRIPFLLSRLGEFDGAINSEEAFERLRAIGGDAVPALVAQLSQDDYQWSVPKLLAHIGDTRAEVIDALRECARRGDGRTSDALALLGDGDWLHARLPDPAAARGLCCPYLSWQDYANPEAPLDYGRLSALLDHSPPVAELAEAHLAPGRSLRELRREDIAVAIAGTEHPHAVIRRHATSLLADSRFRDRRVTSALRARLDDEDPAVRHLARLGTGSPPQRTY</sequence>
<gene>
    <name evidence="1" type="ordered locus">Snas_3394</name>
</gene>